<dbReference type="GeneID" id="93733549"/>
<dbReference type="InterPro" id="IPR036291">
    <property type="entry name" value="NAD(P)-bd_dom_sf"/>
</dbReference>
<dbReference type="RefSeq" id="WP_003963063.1">
    <property type="nucleotide sequence ID" value="NZ_CM000914.1"/>
</dbReference>
<dbReference type="Gene3D" id="3.40.50.720">
    <property type="entry name" value="NAD(P)-binding Rossmann-like Domain"/>
    <property type="match status" value="1"/>
</dbReference>
<gene>
    <name evidence="1" type="ORF">SCLAV_p0382</name>
</gene>
<accession>D5SIX9</accession>
<sequence>MAIGRTLGAGDGPGRWVLAPAPHGAAFDPAAPGTLTAPGTVPVTALAVARFQHIARLALDRLPAAADFDRPVVVGSGAVALGCVLELHRRGADRVTVVTGRRHPPIGRAPYVTLTAPDAARPAGLVVDATGEPGQALELTAPGGVLGLLGTPGPETVLPVREAHRNGIVVVGMHELAPAPPGVYGEAFTECVEWITQVVDPGLLAAWCRIVPGDKAPGVYALLNSPSRPADPVIVFDWTTR</sequence>
<proteinExistence type="predicted"/>
<name>D5SIX9_STRCL</name>
<dbReference type="EMBL" id="CM000914">
    <property type="protein sequence ID" value="EFG03872.2"/>
    <property type="molecule type" value="Genomic_DNA"/>
</dbReference>
<keyword evidence="1" id="KW-0614">Plasmid</keyword>
<reference evidence="1 2" key="1">
    <citation type="journal article" date="2010" name="Genome Biol. Evol.">
        <title>The sequence of a 1.8-mb bacterial linear plasmid reveals a rich evolutionary reservoir of secondary metabolic pathways.</title>
        <authorList>
            <person name="Medema M.H."/>
            <person name="Trefzer A."/>
            <person name="Kovalchuk A."/>
            <person name="van den Berg M."/>
            <person name="Mueller U."/>
            <person name="Heijne W."/>
            <person name="Wu L."/>
            <person name="Alam M.T."/>
            <person name="Ronning C.M."/>
            <person name="Nierman W.C."/>
            <person name="Bovenberg R.A.L."/>
            <person name="Breitling R."/>
            <person name="Takano E."/>
        </authorList>
    </citation>
    <scope>NUCLEOTIDE SEQUENCE [LARGE SCALE GENOMIC DNA]</scope>
    <source>
        <strain evidence="2">ATCC 27064 / DSM 738 / JCM 4710 / NBRC 13307 / NCIMB 12785 / NRRL 3585 / VKM Ac-602</strain>
        <plasmid evidence="1">pSCL4</plasmid>
    </source>
</reference>
<dbReference type="eggNOG" id="ENOG50324KD">
    <property type="taxonomic scope" value="Bacteria"/>
</dbReference>
<dbReference type="OrthoDB" id="4171003at2"/>
<organism evidence="1 2">
    <name type="scientific">Streptomyces clavuligerus</name>
    <dbReference type="NCBI Taxonomy" id="1901"/>
    <lineage>
        <taxon>Bacteria</taxon>
        <taxon>Bacillati</taxon>
        <taxon>Actinomycetota</taxon>
        <taxon>Actinomycetes</taxon>
        <taxon>Kitasatosporales</taxon>
        <taxon>Streptomycetaceae</taxon>
        <taxon>Streptomyces</taxon>
    </lineage>
</organism>
<keyword evidence="2" id="KW-1185">Reference proteome</keyword>
<evidence type="ECO:0000313" key="1">
    <source>
        <dbReference type="EMBL" id="EFG03872.2"/>
    </source>
</evidence>
<evidence type="ECO:0000313" key="2">
    <source>
        <dbReference type="Proteomes" id="UP000002357"/>
    </source>
</evidence>
<protein>
    <submittedName>
        <fullName evidence="1">Uncharacterized protein</fullName>
    </submittedName>
</protein>
<dbReference type="AlphaFoldDB" id="D5SIX9"/>
<dbReference type="Proteomes" id="UP000002357">
    <property type="component" value="Plasmid pSCL4"/>
</dbReference>
<geneLocation type="plasmid" evidence="1 2">
    <name>pSCL4</name>
</geneLocation>
<dbReference type="SUPFAM" id="SSF51735">
    <property type="entry name" value="NAD(P)-binding Rossmann-fold domains"/>
    <property type="match status" value="1"/>
</dbReference>